<evidence type="ECO:0000313" key="3">
    <source>
        <dbReference type="Proteomes" id="UP000003781"/>
    </source>
</evidence>
<dbReference type="InterPro" id="IPR016132">
    <property type="entry name" value="Phyto_chromo_attachment"/>
</dbReference>
<accession>A3IIG4</accession>
<evidence type="ECO:0000313" key="2">
    <source>
        <dbReference type="EMBL" id="EAZ93596.1"/>
    </source>
</evidence>
<dbReference type="Pfam" id="PF01590">
    <property type="entry name" value="GAF"/>
    <property type="match status" value="1"/>
</dbReference>
<gene>
    <name evidence="2" type="ORF">CY0110_17412</name>
</gene>
<dbReference type="EMBL" id="AAXW01000002">
    <property type="protein sequence ID" value="EAZ93596.1"/>
    <property type="molecule type" value="Genomic_DNA"/>
</dbReference>
<dbReference type="SUPFAM" id="SSF55781">
    <property type="entry name" value="GAF domain-like"/>
    <property type="match status" value="1"/>
</dbReference>
<dbReference type="PROSITE" id="PS50046">
    <property type="entry name" value="PHYTOCHROME_2"/>
    <property type="match status" value="1"/>
</dbReference>
<dbReference type="GO" id="GO:0016301">
    <property type="term" value="F:kinase activity"/>
    <property type="evidence" value="ECO:0007669"/>
    <property type="project" value="UniProtKB-KW"/>
</dbReference>
<keyword evidence="3" id="KW-1185">Reference proteome</keyword>
<dbReference type="Proteomes" id="UP000003781">
    <property type="component" value="Unassembled WGS sequence"/>
</dbReference>
<dbReference type="eggNOG" id="COG2203">
    <property type="taxonomic scope" value="Bacteria"/>
</dbReference>
<dbReference type="AlphaFoldDB" id="A3IIG4"/>
<proteinExistence type="predicted"/>
<comment type="caution">
    <text evidence="2">The sequence shown here is derived from an EMBL/GenBank/DDBJ whole genome shotgun (WGS) entry which is preliminary data.</text>
</comment>
<dbReference type="InterPro" id="IPR003018">
    <property type="entry name" value="GAF"/>
</dbReference>
<feature type="domain" description="Phytochrome chromophore attachment site" evidence="1">
    <location>
        <begin position="46"/>
        <end position="151"/>
    </location>
</feature>
<protein>
    <submittedName>
        <fullName evidence="2">Multi-sensor Signal Transduction Histidine Kinase</fullName>
    </submittedName>
</protein>
<evidence type="ECO:0000259" key="1">
    <source>
        <dbReference type="PROSITE" id="PS50046"/>
    </source>
</evidence>
<name>A3IIG4_9CHRO</name>
<dbReference type="RefSeq" id="WP_008273105.1">
    <property type="nucleotide sequence ID" value="NZ_AAXW01000002.1"/>
</dbReference>
<reference evidence="2 3" key="1">
    <citation type="submission" date="2007-03" db="EMBL/GenBank/DDBJ databases">
        <authorList>
            <person name="Stal L."/>
            <person name="Ferriera S."/>
            <person name="Johnson J."/>
            <person name="Kravitz S."/>
            <person name="Beeson K."/>
            <person name="Sutton G."/>
            <person name="Rogers Y.-H."/>
            <person name="Friedman R."/>
            <person name="Frazier M."/>
            <person name="Venter J.C."/>
        </authorList>
    </citation>
    <scope>NUCLEOTIDE SEQUENCE [LARGE SCALE GENOMIC DNA]</scope>
    <source>
        <strain evidence="2 3">CCY0110</strain>
    </source>
</reference>
<keyword evidence="2" id="KW-0808">Transferase</keyword>
<dbReference type="Gene3D" id="3.30.450.40">
    <property type="match status" value="1"/>
</dbReference>
<dbReference type="InterPro" id="IPR029016">
    <property type="entry name" value="GAF-like_dom_sf"/>
</dbReference>
<keyword evidence="2" id="KW-0418">Kinase</keyword>
<dbReference type="OrthoDB" id="516850at2"/>
<sequence length="156" mass="17765">MQQIIDSHEPTPKPETTNSISSECLHQLEQQKALTGVIARIRESLDLDNIFQATAIEVRELLKCDRVAVFRFQPDSGWDDGEFISEDVDELWDSVLAKRVQDHCFGEQYAVEYENGKVQAVADIHDAQLKDCHISVLSQFQIRANLVVPLLNLHYS</sequence>
<organism evidence="2 3">
    <name type="scientific">Crocosphaera chwakensis CCY0110</name>
    <dbReference type="NCBI Taxonomy" id="391612"/>
    <lineage>
        <taxon>Bacteria</taxon>
        <taxon>Bacillati</taxon>
        <taxon>Cyanobacteriota</taxon>
        <taxon>Cyanophyceae</taxon>
        <taxon>Oscillatoriophycideae</taxon>
        <taxon>Chroococcales</taxon>
        <taxon>Aphanothecaceae</taxon>
        <taxon>Crocosphaera</taxon>
        <taxon>Crocosphaera chwakensis</taxon>
    </lineage>
</organism>